<proteinExistence type="predicted"/>
<dbReference type="STRING" id="1798553.A3H70_04670"/>
<evidence type="ECO:0008006" key="4">
    <source>
        <dbReference type="Google" id="ProtNLM"/>
    </source>
</evidence>
<dbReference type="EMBL" id="MHKO01000020">
    <property type="protein sequence ID" value="OGY92507.1"/>
    <property type="molecule type" value="Genomic_DNA"/>
</dbReference>
<keyword evidence="1" id="KW-1133">Transmembrane helix</keyword>
<keyword evidence="1" id="KW-0472">Membrane</keyword>
<feature type="transmembrane region" description="Helical" evidence="1">
    <location>
        <begin position="397"/>
        <end position="416"/>
    </location>
</feature>
<reference evidence="2 3" key="1">
    <citation type="journal article" date="2016" name="Nat. Commun.">
        <title>Thousands of microbial genomes shed light on interconnected biogeochemical processes in an aquifer system.</title>
        <authorList>
            <person name="Anantharaman K."/>
            <person name="Brown C.T."/>
            <person name="Hug L.A."/>
            <person name="Sharon I."/>
            <person name="Castelle C.J."/>
            <person name="Probst A.J."/>
            <person name="Thomas B.C."/>
            <person name="Singh A."/>
            <person name="Wilkins M.J."/>
            <person name="Karaoz U."/>
            <person name="Brodie E.L."/>
            <person name="Williams K.H."/>
            <person name="Hubbard S.S."/>
            <person name="Banfield J.F."/>
        </authorList>
    </citation>
    <scope>NUCLEOTIDE SEQUENCE [LARGE SCALE GENOMIC DNA]</scope>
</reference>
<organism evidence="2 3">
    <name type="scientific">Candidatus Komeilibacteria bacterium RIFCSPLOWO2_02_FULL_48_11</name>
    <dbReference type="NCBI Taxonomy" id="1798553"/>
    <lineage>
        <taxon>Bacteria</taxon>
        <taxon>Candidatus Komeiliibacteriota</taxon>
    </lineage>
</organism>
<evidence type="ECO:0000313" key="2">
    <source>
        <dbReference type="EMBL" id="OGY92507.1"/>
    </source>
</evidence>
<name>A0A1G2BWF1_9BACT</name>
<feature type="transmembrane region" description="Helical" evidence="1">
    <location>
        <begin position="158"/>
        <end position="176"/>
    </location>
</feature>
<evidence type="ECO:0000313" key="3">
    <source>
        <dbReference type="Proteomes" id="UP000178109"/>
    </source>
</evidence>
<dbReference type="AlphaFoldDB" id="A0A1G2BWF1"/>
<dbReference type="Proteomes" id="UP000178109">
    <property type="component" value="Unassembled WGS sequence"/>
</dbReference>
<dbReference type="InterPro" id="IPR018674">
    <property type="entry name" value="DUF2142_membrane"/>
</dbReference>
<feature type="transmembrane region" description="Helical" evidence="1">
    <location>
        <begin position="213"/>
        <end position="240"/>
    </location>
</feature>
<keyword evidence="1" id="KW-0812">Transmembrane</keyword>
<feature type="transmembrane region" description="Helical" evidence="1">
    <location>
        <begin position="365"/>
        <end position="385"/>
    </location>
</feature>
<feature type="transmembrane region" description="Helical" evidence="1">
    <location>
        <begin position="334"/>
        <end position="353"/>
    </location>
</feature>
<evidence type="ECO:0000256" key="1">
    <source>
        <dbReference type="SAM" id="Phobius"/>
    </source>
</evidence>
<feature type="transmembrane region" description="Helical" evidence="1">
    <location>
        <begin position="98"/>
        <end position="120"/>
    </location>
</feature>
<feature type="transmembrane region" description="Helical" evidence="1">
    <location>
        <begin position="132"/>
        <end position="152"/>
    </location>
</feature>
<dbReference type="Pfam" id="PF09913">
    <property type="entry name" value="DUF2142"/>
    <property type="match status" value="1"/>
</dbReference>
<feature type="transmembrane region" description="Helical" evidence="1">
    <location>
        <begin position="252"/>
        <end position="273"/>
    </location>
</feature>
<protein>
    <recommendedName>
        <fullName evidence="4">DUF2142 domain-containing protein</fullName>
    </recommendedName>
</protein>
<feature type="transmembrane region" description="Helical" evidence="1">
    <location>
        <begin position="428"/>
        <end position="449"/>
    </location>
</feature>
<gene>
    <name evidence="2" type="ORF">A3H70_04670</name>
</gene>
<comment type="caution">
    <text evidence="2">The sequence shown here is derived from an EMBL/GenBank/DDBJ whole genome shotgun (WGS) entry which is preliminary data.</text>
</comment>
<sequence length="454" mass="50891">MSKIFLITAGLFGLLFLIFTPPFQVPDEQLHFYRAYEISSGVLIEKKTDAQVGDWLPRSVERTVTELKGAISFNPDEKITASQIISHMREPLERGDKVFVNFPSTAFYSPVGYMPPVLGISIGKIFNLSPLLLMYLGRLANLLVWLYLTWLAIRLAPVGKWIFFLLALTPMILFQAASLSPDALTNGLAWLAIALYLRYALSEGEGVAVDRALSAKLIVLGALLALVKPLYFVLAGLFLFIPPRRFSDKRVYFGFIGGLLAAVATVSAVWSGLVHDLYVPLLPKVSAVDQARHILSQPFDYALTIARSFKTSGIFYLGSFVGRRLGWLDTKLPWLWLLPYYGLLFLAAIWGDWTDKIIRWRQRILMVLVFLASAVLVMTSMYVTWTPVGESVIKGVQGRYAIPVAPLLCFLVYNFCKKLPGRELVRPVLSAVFAAYPAVALSAALYYVIQRYYY</sequence>
<accession>A0A1G2BWF1</accession>